<evidence type="ECO:0000313" key="2">
    <source>
        <dbReference type="Proteomes" id="UP000528286"/>
    </source>
</evidence>
<dbReference type="AlphaFoldDB" id="A0A7W6J4H2"/>
<dbReference type="Proteomes" id="UP000528286">
    <property type="component" value="Unassembled WGS sequence"/>
</dbReference>
<dbReference type="InterPro" id="IPR054496">
    <property type="entry name" value="E217_GP41"/>
</dbReference>
<dbReference type="RefSeq" id="WP_183364860.1">
    <property type="nucleotide sequence ID" value="NZ_JACIEZ010000001.1"/>
</dbReference>
<proteinExistence type="predicted"/>
<dbReference type="NCBIfam" id="NF047561">
    <property type="entry name" value="orf58_phage_fam"/>
    <property type="match status" value="1"/>
</dbReference>
<organism evidence="1 2">
    <name type="scientific">Gellertiella hungarica</name>
    <dbReference type="NCBI Taxonomy" id="1572859"/>
    <lineage>
        <taxon>Bacteria</taxon>
        <taxon>Pseudomonadati</taxon>
        <taxon>Pseudomonadota</taxon>
        <taxon>Alphaproteobacteria</taxon>
        <taxon>Hyphomicrobiales</taxon>
        <taxon>Rhizobiaceae</taxon>
        <taxon>Gellertiella</taxon>
    </lineage>
</organism>
<keyword evidence="2" id="KW-1185">Reference proteome</keyword>
<evidence type="ECO:0000313" key="1">
    <source>
        <dbReference type="EMBL" id="MBB4063693.1"/>
    </source>
</evidence>
<comment type="caution">
    <text evidence="1">The sequence shown here is derived from an EMBL/GenBank/DDBJ whole genome shotgun (WGS) entry which is preliminary data.</text>
</comment>
<accession>A0A7W6J4H2</accession>
<name>A0A7W6J4H2_9HYPH</name>
<reference evidence="1 2" key="1">
    <citation type="submission" date="2020-08" db="EMBL/GenBank/DDBJ databases">
        <title>Genomic Encyclopedia of Type Strains, Phase IV (KMG-IV): sequencing the most valuable type-strain genomes for metagenomic binning, comparative biology and taxonomic classification.</title>
        <authorList>
            <person name="Goeker M."/>
        </authorList>
    </citation>
    <scope>NUCLEOTIDE SEQUENCE [LARGE SCALE GENOMIC DNA]</scope>
    <source>
        <strain evidence="1 2">DSM 29853</strain>
    </source>
</reference>
<dbReference type="EMBL" id="JACIEZ010000001">
    <property type="protein sequence ID" value="MBB4063693.1"/>
    <property type="molecule type" value="Genomic_DNA"/>
</dbReference>
<protein>
    <submittedName>
        <fullName evidence="1">Uncharacterized protein</fullName>
    </submittedName>
</protein>
<sequence length="293" mass="31981">MLQYLRKVRASFSGGFVVNPGGINKHDLMIEFSITKDLSSSANSAEITLWNLNEDHRNAVGKVFDEITMEAGYIPPGGAGNVGVIFKGAVRDVEHTREGPDIKTTIRCGDGARALRKATISKSFPKGTPIKDVIEEIQKEMEKQGVKRGEWKFPDQMPEKFKRPYAVCGLCRDELDTIGRGQKFYWSLQNETLEIVPGDGFIGGVVLITPETGMIGTPAITDNGVTVKALLNPEVRPGRRVQVQSQTLQMNGADGMYRVSSVTFTGDNMTGPFEMDIEGEALSGGKVNEGLPK</sequence>
<gene>
    <name evidence="1" type="ORF">GGR23_000854</name>
</gene>
<dbReference type="Pfam" id="PF22759">
    <property type="entry name" value="E217_GP41"/>
    <property type="match status" value="1"/>
</dbReference>